<sequence>MSNGTVQVSRETDIGETTKDDILSHSNHLTYEARFVIASSVDYDYLVTCDEFPTVCKDAAYIGSMKFDIGMYAVGHAPFGQTVATAAIDQPPTALQSKAERFAANTEKRQNIEWNFELFQNGKCTGKSDPYSGTRTSCAAHVTSTQTLRRSWIPGPVTYIGLLPSVEMAAC</sequence>
<organism evidence="1 2">
    <name type="scientific">Penicillium arizonense</name>
    <dbReference type="NCBI Taxonomy" id="1835702"/>
    <lineage>
        <taxon>Eukaryota</taxon>
        <taxon>Fungi</taxon>
        <taxon>Dikarya</taxon>
        <taxon>Ascomycota</taxon>
        <taxon>Pezizomycotina</taxon>
        <taxon>Eurotiomycetes</taxon>
        <taxon>Eurotiomycetidae</taxon>
        <taxon>Eurotiales</taxon>
        <taxon>Aspergillaceae</taxon>
        <taxon>Penicillium</taxon>
    </lineage>
</organism>
<dbReference type="EMBL" id="LXJU01000024">
    <property type="protein sequence ID" value="OGE48991.1"/>
    <property type="molecule type" value="Genomic_DNA"/>
</dbReference>
<dbReference type="AlphaFoldDB" id="A0A1F5L7U5"/>
<accession>A0A1F5L7U5</accession>
<proteinExistence type="predicted"/>
<evidence type="ECO:0000313" key="2">
    <source>
        <dbReference type="Proteomes" id="UP000177622"/>
    </source>
</evidence>
<dbReference type="GeneID" id="34580480"/>
<evidence type="ECO:0000313" key="1">
    <source>
        <dbReference type="EMBL" id="OGE48991.1"/>
    </source>
</evidence>
<dbReference type="OrthoDB" id="5233033at2759"/>
<comment type="caution">
    <text evidence="1">The sequence shown here is derived from an EMBL/GenBank/DDBJ whole genome shotgun (WGS) entry which is preliminary data.</text>
</comment>
<gene>
    <name evidence="1" type="ORF">PENARI_c024G11544</name>
</gene>
<keyword evidence="2" id="KW-1185">Reference proteome</keyword>
<reference evidence="1 2" key="1">
    <citation type="journal article" date="2016" name="Sci. Rep.">
        <title>Penicillium arizonense, a new, genome sequenced fungal species, reveals a high chemical diversity in secreted metabolites.</title>
        <authorList>
            <person name="Grijseels S."/>
            <person name="Nielsen J.C."/>
            <person name="Randelovic M."/>
            <person name="Nielsen J."/>
            <person name="Nielsen K.F."/>
            <person name="Workman M."/>
            <person name="Frisvad J.C."/>
        </authorList>
    </citation>
    <scope>NUCLEOTIDE SEQUENCE [LARGE SCALE GENOMIC DNA]</scope>
    <source>
        <strain evidence="1 2">CBS 141311</strain>
    </source>
</reference>
<dbReference type="Proteomes" id="UP000177622">
    <property type="component" value="Unassembled WGS sequence"/>
</dbReference>
<dbReference type="RefSeq" id="XP_022484445.1">
    <property type="nucleotide sequence ID" value="XM_022635746.1"/>
</dbReference>
<name>A0A1F5L7U5_PENAI</name>
<protein>
    <submittedName>
        <fullName evidence="1">Uncharacterized protein</fullName>
    </submittedName>
</protein>